<gene>
    <name evidence="2" type="ORF">BpHYR1_043084</name>
</gene>
<keyword evidence="3" id="KW-1185">Reference proteome</keyword>
<evidence type="ECO:0000256" key="1">
    <source>
        <dbReference type="SAM" id="MobiDB-lite"/>
    </source>
</evidence>
<name>A0A3M7P4G4_BRAPC</name>
<dbReference type="EMBL" id="REGN01013590">
    <property type="protein sequence ID" value="RMZ93730.1"/>
    <property type="molecule type" value="Genomic_DNA"/>
</dbReference>
<reference evidence="2 3" key="1">
    <citation type="journal article" date="2018" name="Sci. Rep.">
        <title>Genomic signatures of local adaptation to the degree of environmental predictability in rotifers.</title>
        <authorList>
            <person name="Franch-Gras L."/>
            <person name="Hahn C."/>
            <person name="Garcia-Roger E.M."/>
            <person name="Carmona M.J."/>
            <person name="Serra M."/>
            <person name="Gomez A."/>
        </authorList>
    </citation>
    <scope>NUCLEOTIDE SEQUENCE [LARGE SCALE GENOMIC DNA]</scope>
    <source>
        <strain evidence="2">HYR1</strain>
    </source>
</reference>
<organism evidence="2 3">
    <name type="scientific">Brachionus plicatilis</name>
    <name type="common">Marine rotifer</name>
    <name type="synonym">Brachionus muelleri</name>
    <dbReference type="NCBI Taxonomy" id="10195"/>
    <lineage>
        <taxon>Eukaryota</taxon>
        <taxon>Metazoa</taxon>
        <taxon>Spiralia</taxon>
        <taxon>Gnathifera</taxon>
        <taxon>Rotifera</taxon>
        <taxon>Eurotatoria</taxon>
        <taxon>Monogononta</taxon>
        <taxon>Pseudotrocha</taxon>
        <taxon>Ploima</taxon>
        <taxon>Brachionidae</taxon>
        <taxon>Brachionus</taxon>
    </lineage>
</organism>
<dbReference type="Proteomes" id="UP000276133">
    <property type="component" value="Unassembled WGS sequence"/>
</dbReference>
<proteinExistence type="predicted"/>
<protein>
    <submittedName>
        <fullName evidence="2">Uncharacterized protein</fullName>
    </submittedName>
</protein>
<sequence length="99" mass="11391">MTENNESLEILINNIENQAFKLKIESLLSKEDKIQNNFDSSIVSLDDEFLNDVSQLKNPVNPRILDVLNDNLIKNETKNNELNSETETDDLFQSFTETT</sequence>
<feature type="region of interest" description="Disordered" evidence="1">
    <location>
        <begin position="78"/>
        <end position="99"/>
    </location>
</feature>
<dbReference type="AlphaFoldDB" id="A0A3M7P4G4"/>
<feature type="non-terminal residue" evidence="2">
    <location>
        <position position="99"/>
    </location>
</feature>
<evidence type="ECO:0000313" key="3">
    <source>
        <dbReference type="Proteomes" id="UP000276133"/>
    </source>
</evidence>
<accession>A0A3M7P4G4</accession>
<evidence type="ECO:0000313" key="2">
    <source>
        <dbReference type="EMBL" id="RMZ93730.1"/>
    </source>
</evidence>
<comment type="caution">
    <text evidence="2">The sequence shown here is derived from an EMBL/GenBank/DDBJ whole genome shotgun (WGS) entry which is preliminary data.</text>
</comment>